<evidence type="ECO:0000313" key="3">
    <source>
        <dbReference type="EMBL" id="MDC8771973.1"/>
    </source>
</evidence>
<dbReference type="SUPFAM" id="SSF52499">
    <property type="entry name" value="Isochorismatase-like hydrolases"/>
    <property type="match status" value="1"/>
</dbReference>
<keyword evidence="4" id="KW-1185">Reference proteome</keyword>
<dbReference type="Pfam" id="PF00857">
    <property type="entry name" value="Isochorismatase"/>
    <property type="match status" value="1"/>
</dbReference>
<proteinExistence type="predicted"/>
<keyword evidence="1" id="KW-0378">Hydrolase</keyword>
<reference evidence="3 4" key="1">
    <citation type="submission" date="2022-10" db="EMBL/GenBank/DDBJ databases">
        <title>Paucibacter sp. hw1 Genome sequencing.</title>
        <authorList>
            <person name="Park S."/>
        </authorList>
    </citation>
    <scope>NUCLEOTIDE SEQUENCE [LARGE SCALE GENOMIC DNA]</scope>
    <source>
        <strain evidence="4">hw1</strain>
    </source>
</reference>
<dbReference type="InterPro" id="IPR000868">
    <property type="entry name" value="Isochorismatase-like_dom"/>
</dbReference>
<dbReference type="InterPro" id="IPR036380">
    <property type="entry name" value="Isochorismatase-like_sf"/>
</dbReference>
<comment type="caution">
    <text evidence="3">The sequence shown here is derived from an EMBL/GenBank/DDBJ whole genome shotgun (WGS) entry which is preliminary data.</text>
</comment>
<evidence type="ECO:0000313" key="4">
    <source>
        <dbReference type="Proteomes" id="UP001221189"/>
    </source>
</evidence>
<protein>
    <submittedName>
        <fullName evidence="3">Isochorismatase family protein</fullName>
    </submittedName>
</protein>
<dbReference type="RefSeq" id="WP_263534567.1">
    <property type="nucleotide sequence ID" value="NZ_JAQQXT010000005.1"/>
</dbReference>
<feature type="domain" description="Isochorismatase-like" evidence="2">
    <location>
        <begin position="6"/>
        <end position="165"/>
    </location>
</feature>
<name>A0ABT5KDG9_9BURK</name>
<dbReference type="Gene3D" id="3.40.50.850">
    <property type="entry name" value="Isochorismatase-like"/>
    <property type="match status" value="1"/>
</dbReference>
<evidence type="ECO:0000256" key="1">
    <source>
        <dbReference type="ARBA" id="ARBA00022801"/>
    </source>
</evidence>
<dbReference type="PANTHER" id="PTHR43540:SF15">
    <property type="entry name" value="BLR5631 PROTEIN"/>
    <property type="match status" value="1"/>
</dbReference>
<dbReference type="InterPro" id="IPR050272">
    <property type="entry name" value="Isochorismatase-like_hydrls"/>
</dbReference>
<accession>A0ABT5KDG9</accession>
<dbReference type="Proteomes" id="UP001221189">
    <property type="component" value="Unassembled WGS sequence"/>
</dbReference>
<sequence length="174" mass="18577">MKHAQALIVIDVQMDYFPGGNYPLHHAEGVLTQVEAAIHKARAAQIPVILVQHIADPAKGPSPFFNADSAGVATHPRVLAAAAQAPLVIKRFADAFDDTTLTQTLNELGVSELLICGMMTQNCVTHTAISKAAERYAKVSILSDCCTTVTEMLHLIALSAVSRRVNVLPLAEAL</sequence>
<gene>
    <name evidence="3" type="ORF">PRZ03_10365</name>
</gene>
<dbReference type="PANTHER" id="PTHR43540">
    <property type="entry name" value="PEROXYUREIDOACRYLATE/UREIDOACRYLATE AMIDOHYDROLASE-RELATED"/>
    <property type="match status" value="1"/>
</dbReference>
<evidence type="ECO:0000259" key="2">
    <source>
        <dbReference type="Pfam" id="PF00857"/>
    </source>
</evidence>
<dbReference type="EMBL" id="JAQQXT010000005">
    <property type="protein sequence ID" value="MDC8771973.1"/>
    <property type="molecule type" value="Genomic_DNA"/>
</dbReference>
<organism evidence="3 4">
    <name type="scientific">Roseateles albus</name>
    <dbReference type="NCBI Taxonomy" id="2987525"/>
    <lineage>
        <taxon>Bacteria</taxon>
        <taxon>Pseudomonadati</taxon>
        <taxon>Pseudomonadota</taxon>
        <taxon>Betaproteobacteria</taxon>
        <taxon>Burkholderiales</taxon>
        <taxon>Sphaerotilaceae</taxon>
        <taxon>Roseateles</taxon>
    </lineage>
</organism>